<dbReference type="EMBL" id="BARU01031460">
    <property type="protein sequence ID" value="GAH74698.1"/>
    <property type="molecule type" value="Genomic_DNA"/>
</dbReference>
<name>X1JY08_9ZZZZ</name>
<dbReference type="Gene3D" id="2.160.10.10">
    <property type="entry name" value="Hexapeptide repeat proteins"/>
    <property type="match status" value="1"/>
</dbReference>
<sequence>MGVESIDLSDNSFWIWNWNNKRDDIIKNIKDCKIGKGTVVQDNVDLYKCVIGENCKIGSYVYIEENVVIGSNVKIKPFVFIPTGVKIGNNVFIGPSTTFINDKYPRAVNPNGTQRTGKDWKLIKTIVED</sequence>
<dbReference type="InterPro" id="IPR050179">
    <property type="entry name" value="Trans_hexapeptide_repeat"/>
</dbReference>
<protein>
    <recommendedName>
        <fullName evidence="2">Acetyltransferase</fullName>
    </recommendedName>
</protein>
<dbReference type="SUPFAM" id="SSF51161">
    <property type="entry name" value="Trimeric LpxA-like enzymes"/>
    <property type="match status" value="1"/>
</dbReference>
<dbReference type="PANTHER" id="PTHR43300">
    <property type="entry name" value="ACETYLTRANSFERASE"/>
    <property type="match status" value="1"/>
</dbReference>
<dbReference type="InterPro" id="IPR011004">
    <property type="entry name" value="Trimer_LpxA-like_sf"/>
</dbReference>
<dbReference type="AlphaFoldDB" id="X1JY08"/>
<comment type="caution">
    <text evidence="1">The sequence shown here is derived from an EMBL/GenBank/DDBJ whole genome shotgun (WGS) entry which is preliminary data.</text>
</comment>
<gene>
    <name evidence="1" type="ORF">S03H2_49752</name>
</gene>
<evidence type="ECO:0000313" key="1">
    <source>
        <dbReference type="EMBL" id="GAH74698.1"/>
    </source>
</evidence>
<evidence type="ECO:0008006" key="2">
    <source>
        <dbReference type="Google" id="ProtNLM"/>
    </source>
</evidence>
<organism evidence="1">
    <name type="scientific">marine sediment metagenome</name>
    <dbReference type="NCBI Taxonomy" id="412755"/>
    <lineage>
        <taxon>unclassified sequences</taxon>
        <taxon>metagenomes</taxon>
        <taxon>ecological metagenomes</taxon>
    </lineage>
</organism>
<accession>X1JY08</accession>
<feature type="non-terminal residue" evidence="1">
    <location>
        <position position="129"/>
    </location>
</feature>
<dbReference type="Pfam" id="PF00132">
    <property type="entry name" value="Hexapep"/>
    <property type="match status" value="1"/>
</dbReference>
<proteinExistence type="predicted"/>
<reference evidence="1" key="1">
    <citation type="journal article" date="2014" name="Front. Microbiol.">
        <title>High frequency of phylogenetically diverse reductive dehalogenase-homologous genes in deep subseafloor sedimentary metagenomes.</title>
        <authorList>
            <person name="Kawai M."/>
            <person name="Futagami T."/>
            <person name="Toyoda A."/>
            <person name="Takaki Y."/>
            <person name="Nishi S."/>
            <person name="Hori S."/>
            <person name="Arai W."/>
            <person name="Tsubouchi T."/>
            <person name="Morono Y."/>
            <person name="Uchiyama I."/>
            <person name="Ito T."/>
            <person name="Fujiyama A."/>
            <person name="Inagaki F."/>
            <person name="Takami H."/>
        </authorList>
    </citation>
    <scope>NUCLEOTIDE SEQUENCE</scope>
    <source>
        <strain evidence="1">Expedition CK06-06</strain>
    </source>
</reference>
<dbReference type="InterPro" id="IPR001451">
    <property type="entry name" value="Hexapep"/>
</dbReference>